<dbReference type="PANTHER" id="PTHR43133:SF8">
    <property type="entry name" value="RNA POLYMERASE SIGMA FACTOR HI_1459-RELATED"/>
    <property type="match status" value="1"/>
</dbReference>
<keyword evidence="9" id="KW-1185">Reference proteome</keyword>
<dbReference type="Gene3D" id="1.10.10.10">
    <property type="entry name" value="Winged helix-like DNA-binding domain superfamily/Winged helix DNA-binding domain"/>
    <property type="match status" value="1"/>
</dbReference>
<evidence type="ECO:0000256" key="1">
    <source>
        <dbReference type="ARBA" id="ARBA00010641"/>
    </source>
</evidence>
<evidence type="ECO:0000313" key="8">
    <source>
        <dbReference type="EMBL" id="GAA1512632.1"/>
    </source>
</evidence>
<evidence type="ECO:0000256" key="6">
    <source>
        <dbReference type="SAM" id="MobiDB-lite"/>
    </source>
</evidence>
<dbReference type="InterPro" id="IPR007627">
    <property type="entry name" value="RNA_pol_sigma70_r2"/>
</dbReference>
<evidence type="ECO:0000256" key="5">
    <source>
        <dbReference type="ARBA" id="ARBA00023163"/>
    </source>
</evidence>
<protein>
    <submittedName>
        <fullName evidence="8">Sigma-70 family RNA polymerase sigma factor</fullName>
    </submittedName>
</protein>
<evidence type="ECO:0000259" key="7">
    <source>
        <dbReference type="Pfam" id="PF04542"/>
    </source>
</evidence>
<dbReference type="InterPro" id="IPR013325">
    <property type="entry name" value="RNA_pol_sigma_r2"/>
</dbReference>
<evidence type="ECO:0000256" key="4">
    <source>
        <dbReference type="ARBA" id="ARBA00023125"/>
    </source>
</evidence>
<dbReference type="InterPro" id="IPR039425">
    <property type="entry name" value="RNA_pol_sigma-70-like"/>
</dbReference>
<keyword evidence="3" id="KW-0731">Sigma factor</keyword>
<dbReference type="Proteomes" id="UP001501470">
    <property type="component" value="Unassembled WGS sequence"/>
</dbReference>
<evidence type="ECO:0000313" key="9">
    <source>
        <dbReference type="Proteomes" id="UP001501470"/>
    </source>
</evidence>
<dbReference type="EMBL" id="BAAAQD010000005">
    <property type="protein sequence ID" value="GAA1512632.1"/>
    <property type="molecule type" value="Genomic_DNA"/>
</dbReference>
<dbReference type="InterPro" id="IPR014284">
    <property type="entry name" value="RNA_pol_sigma-70_dom"/>
</dbReference>
<dbReference type="RefSeq" id="WP_344502350.1">
    <property type="nucleotide sequence ID" value="NZ_BAAAQD010000005.1"/>
</dbReference>
<dbReference type="SUPFAM" id="SSF88946">
    <property type="entry name" value="Sigma2 domain of RNA polymerase sigma factors"/>
    <property type="match status" value="1"/>
</dbReference>
<dbReference type="SUPFAM" id="SSF88659">
    <property type="entry name" value="Sigma3 and sigma4 domains of RNA polymerase sigma factors"/>
    <property type="match status" value="1"/>
</dbReference>
<name>A0ABN2A6T2_9ACTN</name>
<dbReference type="InterPro" id="IPR036388">
    <property type="entry name" value="WH-like_DNA-bd_sf"/>
</dbReference>
<keyword evidence="2" id="KW-0805">Transcription regulation</keyword>
<evidence type="ECO:0000256" key="2">
    <source>
        <dbReference type="ARBA" id="ARBA00023015"/>
    </source>
</evidence>
<organism evidence="8 9">
    <name type="scientific">Dactylosporangium maewongense</name>
    <dbReference type="NCBI Taxonomy" id="634393"/>
    <lineage>
        <taxon>Bacteria</taxon>
        <taxon>Bacillati</taxon>
        <taxon>Actinomycetota</taxon>
        <taxon>Actinomycetes</taxon>
        <taxon>Micromonosporales</taxon>
        <taxon>Micromonosporaceae</taxon>
        <taxon>Dactylosporangium</taxon>
    </lineage>
</organism>
<dbReference type="InterPro" id="IPR013324">
    <property type="entry name" value="RNA_pol_sigma_r3/r4-like"/>
</dbReference>
<comment type="caution">
    <text evidence="8">The sequence shown here is derived from an EMBL/GenBank/DDBJ whole genome shotgun (WGS) entry which is preliminary data.</text>
</comment>
<accession>A0ABN2A6T2</accession>
<dbReference type="NCBIfam" id="TIGR02937">
    <property type="entry name" value="sigma70-ECF"/>
    <property type="match status" value="1"/>
</dbReference>
<feature type="region of interest" description="Disordered" evidence="6">
    <location>
        <begin position="183"/>
        <end position="219"/>
    </location>
</feature>
<comment type="similarity">
    <text evidence="1">Belongs to the sigma-70 factor family. ECF subfamily.</text>
</comment>
<evidence type="ECO:0000256" key="3">
    <source>
        <dbReference type="ARBA" id="ARBA00023082"/>
    </source>
</evidence>
<dbReference type="Gene3D" id="1.10.1740.10">
    <property type="match status" value="1"/>
</dbReference>
<keyword evidence="5" id="KW-0804">Transcription</keyword>
<reference evidence="8 9" key="1">
    <citation type="journal article" date="2019" name="Int. J. Syst. Evol. Microbiol.">
        <title>The Global Catalogue of Microorganisms (GCM) 10K type strain sequencing project: providing services to taxonomists for standard genome sequencing and annotation.</title>
        <authorList>
            <consortium name="The Broad Institute Genomics Platform"/>
            <consortium name="The Broad Institute Genome Sequencing Center for Infectious Disease"/>
            <person name="Wu L."/>
            <person name="Ma J."/>
        </authorList>
    </citation>
    <scope>NUCLEOTIDE SEQUENCE [LARGE SCALE GENOMIC DNA]</scope>
    <source>
        <strain evidence="8 9">JCM 15933</strain>
    </source>
</reference>
<dbReference type="Pfam" id="PF04542">
    <property type="entry name" value="Sigma70_r2"/>
    <property type="match status" value="1"/>
</dbReference>
<dbReference type="PANTHER" id="PTHR43133">
    <property type="entry name" value="RNA POLYMERASE ECF-TYPE SIGMA FACTO"/>
    <property type="match status" value="1"/>
</dbReference>
<feature type="domain" description="RNA polymerase sigma-70 region 2" evidence="7">
    <location>
        <begin position="24"/>
        <end position="91"/>
    </location>
</feature>
<gene>
    <name evidence="8" type="ORF">GCM10009827_028680</name>
</gene>
<sequence length="219" mass="23787">MTAFDPTIALIEAADGDQRAWDALVARYSGLVWAVARGFRFNEADASDVFQATWFRLVEKLGQIRDGDGLGSWLATTARNEAIDMIRRRGRESPADVAEHLGRAPSTTDLPEEEALRAEEQRLLWQAVDRMPDRCARLLRAMGAHPAPSYAELGAALDMPVGSIGPTRARCLETLRGLLTGEPYPGAAAHRQQAAAPRQQHGQHGPTVKGGTHDATTRG</sequence>
<keyword evidence="4" id="KW-0238">DNA-binding</keyword>
<proteinExistence type="inferred from homology"/>
<feature type="compositionally biased region" description="Low complexity" evidence="6">
    <location>
        <begin position="185"/>
        <end position="205"/>
    </location>
</feature>